<keyword evidence="9" id="KW-1185">Reference proteome</keyword>
<comment type="subcellular location">
    <subcellularLocation>
        <location evidence="1">Nucleus</location>
    </subcellularLocation>
</comment>
<keyword evidence="5" id="KW-0539">Nucleus</keyword>
<dbReference type="InterPro" id="IPR015872">
    <property type="entry name" value="TFIIA_gsu_N"/>
</dbReference>
<evidence type="ECO:0000313" key="9">
    <source>
        <dbReference type="Proteomes" id="UP000494206"/>
    </source>
</evidence>
<dbReference type="PANTHER" id="PTHR10966">
    <property type="entry name" value="TRANSCRIPTION INITIATION FACTOR IIA SUBUNIT 2"/>
    <property type="match status" value="1"/>
</dbReference>
<accession>A0A8S1EIY6</accession>
<dbReference type="Pfam" id="PF02268">
    <property type="entry name" value="TFIIA_gamma_N"/>
    <property type="match status" value="1"/>
</dbReference>
<dbReference type="SUPFAM" id="SSF47396">
    <property type="entry name" value="Transcription factor IIA (TFIIA), alpha-helical domain"/>
    <property type="match status" value="1"/>
</dbReference>
<dbReference type="Gene3D" id="2.30.18.10">
    <property type="entry name" value="Transcription factor IIA (TFIIA), beta-barrel domain"/>
    <property type="match status" value="1"/>
</dbReference>
<name>A0A8S1EIY6_9PELO</name>
<evidence type="ECO:0000256" key="3">
    <source>
        <dbReference type="ARBA" id="ARBA00023015"/>
    </source>
</evidence>
<organism evidence="8 9">
    <name type="scientific">Caenorhabditis bovis</name>
    <dbReference type="NCBI Taxonomy" id="2654633"/>
    <lineage>
        <taxon>Eukaryota</taxon>
        <taxon>Metazoa</taxon>
        <taxon>Ecdysozoa</taxon>
        <taxon>Nematoda</taxon>
        <taxon>Chromadorea</taxon>
        <taxon>Rhabditida</taxon>
        <taxon>Rhabditina</taxon>
        <taxon>Rhabditomorpha</taxon>
        <taxon>Rhabditoidea</taxon>
        <taxon>Rhabditidae</taxon>
        <taxon>Peloderinae</taxon>
        <taxon>Caenorhabditis</taxon>
    </lineage>
</organism>
<dbReference type="GO" id="GO:0005672">
    <property type="term" value="C:transcription factor TFIIA complex"/>
    <property type="evidence" value="ECO:0007669"/>
    <property type="project" value="InterPro"/>
</dbReference>
<evidence type="ECO:0000259" key="6">
    <source>
        <dbReference type="Pfam" id="PF02268"/>
    </source>
</evidence>
<evidence type="ECO:0000256" key="5">
    <source>
        <dbReference type="ARBA" id="ARBA00023242"/>
    </source>
</evidence>
<dbReference type="Gene3D" id="1.10.287.190">
    <property type="entry name" value="Transcription factor IIA gamma subunit, alpha-helical domain"/>
    <property type="match status" value="1"/>
</dbReference>
<dbReference type="FunFam" id="1.10.287.190:FF:000001">
    <property type="entry name" value="Transcription initiation factor IIA subunit 2"/>
    <property type="match status" value="1"/>
</dbReference>
<reference evidence="8 9" key="1">
    <citation type="submission" date="2020-04" db="EMBL/GenBank/DDBJ databases">
        <authorList>
            <person name="Laetsch R D."/>
            <person name="Stevens L."/>
            <person name="Kumar S."/>
            <person name="Blaxter L. M."/>
        </authorList>
    </citation>
    <scope>NUCLEOTIDE SEQUENCE [LARGE SCALE GENOMIC DNA]</scope>
</reference>
<dbReference type="InterPro" id="IPR015871">
    <property type="entry name" value="TFIIA_gsu_C"/>
</dbReference>
<dbReference type="FunFam" id="2.30.18.10:FF:000001">
    <property type="entry name" value="Transcription initiation factor IIA subunit 2"/>
    <property type="match status" value="1"/>
</dbReference>
<dbReference type="EMBL" id="CADEPM010000003">
    <property type="protein sequence ID" value="CAB3401900.1"/>
    <property type="molecule type" value="Genomic_DNA"/>
</dbReference>
<dbReference type="AlphaFoldDB" id="A0A8S1EIY6"/>
<evidence type="ECO:0000256" key="2">
    <source>
        <dbReference type="ARBA" id="ARBA00007675"/>
    </source>
</evidence>
<keyword evidence="3" id="KW-0805">Transcription regulation</keyword>
<dbReference type="OrthoDB" id="586585at2759"/>
<dbReference type="Pfam" id="PF02751">
    <property type="entry name" value="TFIIA_gamma_C"/>
    <property type="match status" value="1"/>
</dbReference>
<evidence type="ECO:0000259" key="7">
    <source>
        <dbReference type="Pfam" id="PF02751"/>
    </source>
</evidence>
<sequence>MERPNYQLYRNTTLGQALQKTLDEFVGEQMITEGLSKRVMESFDKSFNRILSQKAKNKVVTFKGERLRAYRYCDNVWTFIMDNVDCREVTDKGKVDRLKIVACDGSQKNVLPAAS</sequence>
<gene>
    <name evidence="8" type="ORF">CBOVIS_LOCUS4583</name>
</gene>
<evidence type="ECO:0000313" key="8">
    <source>
        <dbReference type="EMBL" id="CAB3401900.1"/>
    </source>
</evidence>
<feature type="domain" description="Transcription initiation factor IIA gamma subunit N-terminal" evidence="6">
    <location>
        <begin position="5"/>
        <end position="51"/>
    </location>
</feature>
<evidence type="ECO:0000256" key="1">
    <source>
        <dbReference type="ARBA" id="ARBA00004123"/>
    </source>
</evidence>
<comment type="caution">
    <text evidence="8">The sequence shown here is derived from an EMBL/GenBank/DDBJ whole genome shotgun (WGS) entry which is preliminary data.</text>
</comment>
<keyword evidence="4" id="KW-0804">Transcription</keyword>
<dbReference type="CDD" id="cd10145">
    <property type="entry name" value="TFIIA_gamma_N"/>
    <property type="match status" value="1"/>
</dbReference>
<evidence type="ECO:0008006" key="10">
    <source>
        <dbReference type="Google" id="ProtNLM"/>
    </source>
</evidence>
<dbReference type="CDD" id="cd10014">
    <property type="entry name" value="TFIIA_gamma_C"/>
    <property type="match status" value="1"/>
</dbReference>
<comment type="similarity">
    <text evidence="2">Belongs to the TFIIA subunit 2 family.</text>
</comment>
<dbReference type="GO" id="GO:0006367">
    <property type="term" value="P:transcription initiation at RNA polymerase II promoter"/>
    <property type="evidence" value="ECO:0007669"/>
    <property type="project" value="InterPro"/>
</dbReference>
<dbReference type="InterPro" id="IPR009083">
    <property type="entry name" value="TFIIA_a-hlx"/>
</dbReference>
<proteinExistence type="inferred from homology"/>
<dbReference type="InterPro" id="IPR009088">
    <property type="entry name" value="TFIIA_b-brl"/>
</dbReference>
<dbReference type="Proteomes" id="UP000494206">
    <property type="component" value="Unassembled WGS sequence"/>
</dbReference>
<evidence type="ECO:0000256" key="4">
    <source>
        <dbReference type="ARBA" id="ARBA00023163"/>
    </source>
</evidence>
<feature type="domain" description="Transcription initiation factor IIA gamma subunit C-terminal" evidence="7">
    <location>
        <begin position="66"/>
        <end position="105"/>
    </location>
</feature>
<protein>
    <recommendedName>
        <fullName evidence="10">Transcription initiation factor IIA subunit 2</fullName>
    </recommendedName>
</protein>
<dbReference type="PIRSF" id="PIRSF009415">
    <property type="entry name" value="Hum_TFIIA_gamma"/>
    <property type="match status" value="1"/>
</dbReference>
<dbReference type="InterPro" id="IPR003194">
    <property type="entry name" value="TFIIA_gsu"/>
</dbReference>
<dbReference type="SUPFAM" id="SSF50784">
    <property type="entry name" value="Transcription factor IIA (TFIIA), beta-barrel domain"/>
    <property type="match status" value="1"/>
</dbReference>